<dbReference type="RefSeq" id="WP_023336518.1">
    <property type="nucleotide sequence ID" value="NZ_CP042578.1"/>
</dbReference>
<evidence type="ECO:0000313" key="3">
    <source>
        <dbReference type="Proteomes" id="UP000230495"/>
    </source>
</evidence>
<dbReference type="OrthoDB" id="7802453at2"/>
<feature type="domain" description="GmrSD restriction endonucleases N-terminal" evidence="1">
    <location>
        <begin position="40"/>
        <end position="189"/>
    </location>
</feature>
<organism evidence="2">
    <name type="scientific">Enterobacter kobei</name>
    <dbReference type="NCBI Taxonomy" id="208224"/>
    <lineage>
        <taxon>Bacteria</taxon>
        <taxon>Pseudomonadati</taxon>
        <taxon>Pseudomonadota</taxon>
        <taxon>Gammaproteobacteria</taxon>
        <taxon>Enterobacterales</taxon>
        <taxon>Enterobacteriaceae</taxon>
        <taxon>Enterobacter</taxon>
        <taxon>Enterobacter cloacae complex</taxon>
    </lineage>
</organism>
<gene>
    <name evidence="2" type="ORF">B9Q37_15325</name>
</gene>
<dbReference type="PANTHER" id="PTHR39639">
    <property type="entry name" value="CHROMOSOME 16, WHOLE GENOME SHOTGUN SEQUENCE"/>
    <property type="match status" value="1"/>
</dbReference>
<name>A0A2J0PI15_9ENTR</name>
<evidence type="ECO:0000313" key="2">
    <source>
        <dbReference type="EMBL" id="PJD72753.1"/>
    </source>
</evidence>
<proteinExistence type="predicted"/>
<dbReference type="EMBL" id="NEEU01000012">
    <property type="protein sequence ID" value="PJD72753.1"/>
    <property type="molecule type" value="Genomic_DNA"/>
</dbReference>
<comment type="caution">
    <text evidence="2">The sequence shown here is derived from an EMBL/GenBank/DDBJ whole genome shotgun (WGS) entry which is preliminary data.</text>
</comment>
<dbReference type="AlphaFoldDB" id="A0A2J0PI15"/>
<evidence type="ECO:0000259" key="1">
    <source>
        <dbReference type="Pfam" id="PF03235"/>
    </source>
</evidence>
<dbReference type="PANTHER" id="PTHR39639:SF1">
    <property type="entry name" value="DUF262 DOMAIN-CONTAINING PROTEIN"/>
    <property type="match status" value="1"/>
</dbReference>
<dbReference type="Pfam" id="PF03235">
    <property type="entry name" value="GmrSD_N"/>
    <property type="match status" value="1"/>
</dbReference>
<dbReference type="Proteomes" id="UP000230495">
    <property type="component" value="Unassembled WGS sequence"/>
</dbReference>
<protein>
    <recommendedName>
        <fullName evidence="1">GmrSD restriction endonucleases N-terminal domain-containing protein</fullName>
    </recommendedName>
</protein>
<sequence length="366" mass="43306">MDYIRLYEKAEKESLLTFNPAEINVKQENYSCDQILEMLEYNEINLNTDFQRSSDLWDDGRMSKFIESLFLKLPIPPFYFNIVYLDNNPEKIHWEVIDGLQRLSALRKFCFGDLKNRKLKLQELDFFTELNGKHYDEIPRHLIRNFKASQLQLHLVYPNTPFEIKYRIFERINTTNLTLRDQEVRHALYQGGVVKLLKKAVTEILKKNNININDDRMDAQETVLRAISFSCFGYSKYPQGSNLKLFLDHSIKALSKLNEKELKIIYEEFKSNFEFCIEMLGADCFKNKTTDRSVFNKGLFDSLIYAASQVKCSSKNKTFIKNKTEYKKKYEQCLKQERFKKSISNATSRQDNVIYRLTKASDIFKD</sequence>
<reference evidence="2 3" key="1">
    <citation type="journal article" date="2017" name="J. Antimicrob. Chemother.">
        <title>Characterization of the population structure, drug resistance mechanisms and plasmids of the community-associated Enterobacter cloacae complex in China.</title>
        <authorList>
            <person name="Zhou K."/>
            <person name="Yu W."/>
            <person name="Cao X."/>
            <person name="Shen P."/>
            <person name="Lu H."/>
            <person name="Luo Q."/>
            <person name="Rossen J.W.A."/>
            <person name="Xiao Y."/>
        </authorList>
    </citation>
    <scope>NUCLEOTIDE SEQUENCE [LARGE SCALE GENOMIC DNA]</scope>
    <source>
        <strain evidence="2">ECC1097</strain>
    </source>
</reference>
<accession>A0A2J0PI15</accession>
<dbReference type="InterPro" id="IPR004919">
    <property type="entry name" value="GmrSD_N"/>
</dbReference>